<dbReference type="CDD" id="cd14688">
    <property type="entry name" value="bZIP_YAP"/>
    <property type="match status" value="1"/>
</dbReference>
<dbReference type="InterPro" id="IPR046347">
    <property type="entry name" value="bZIP_sf"/>
</dbReference>
<dbReference type="Gene3D" id="1.20.5.170">
    <property type="match status" value="1"/>
</dbReference>
<reference evidence="2 3" key="1">
    <citation type="journal article" date="2020" name="Genomics">
        <title>Complete, high-quality genomes from long-read metagenomic sequencing of two wolf lichen thalli reveals enigmatic genome architecture.</title>
        <authorList>
            <person name="McKenzie S.K."/>
            <person name="Walston R.F."/>
            <person name="Allen J.L."/>
        </authorList>
    </citation>
    <scope>NUCLEOTIDE SEQUENCE [LARGE SCALE GENOMIC DNA]</scope>
    <source>
        <strain evidence="2">WasteWater1</strain>
    </source>
</reference>
<dbReference type="PANTHER" id="PTHR40618">
    <property type="entry name" value="B-ZIP TRANSCRIPTION FACTOR (EUROFUNG)-RELATED"/>
    <property type="match status" value="1"/>
</dbReference>
<feature type="compositionally biased region" description="Basic and acidic residues" evidence="1">
    <location>
        <begin position="156"/>
        <end position="169"/>
    </location>
</feature>
<evidence type="ECO:0000256" key="1">
    <source>
        <dbReference type="SAM" id="MobiDB-lite"/>
    </source>
</evidence>
<dbReference type="Proteomes" id="UP000593566">
    <property type="component" value="Unassembled WGS sequence"/>
</dbReference>
<proteinExistence type="predicted"/>
<feature type="compositionally biased region" description="Acidic residues" evidence="1">
    <location>
        <begin position="248"/>
        <end position="258"/>
    </location>
</feature>
<comment type="caution">
    <text evidence="2">The sequence shown here is derived from an EMBL/GenBank/DDBJ whole genome shotgun (WGS) entry which is preliminary data.</text>
</comment>
<feature type="region of interest" description="Disordered" evidence="1">
    <location>
        <begin position="396"/>
        <end position="424"/>
    </location>
</feature>
<dbReference type="PANTHER" id="PTHR40618:SF1">
    <property type="entry name" value="B-ZIP TRANSCRIPTION FACTOR (EUROFUNG)"/>
    <property type="match status" value="1"/>
</dbReference>
<dbReference type="RefSeq" id="XP_037155081.1">
    <property type="nucleotide sequence ID" value="XM_037300255.1"/>
</dbReference>
<accession>A0A8H6CN60</accession>
<keyword evidence="3" id="KW-1185">Reference proteome</keyword>
<dbReference type="EMBL" id="JACCJB010000006">
    <property type="protein sequence ID" value="KAF6226528.1"/>
    <property type="molecule type" value="Genomic_DNA"/>
</dbReference>
<dbReference type="AlphaFoldDB" id="A0A8H6CN60"/>
<organism evidence="2 3">
    <name type="scientific">Letharia lupina</name>
    <dbReference type="NCBI Taxonomy" id="560253"/>
    <lineage>
        <taxon>Eukaryota</taxon>
        <taxon>Fungi</taxon>
        <taxon>Dikarya</taxon>
        <taxon>Ascomycota</taxon>
        <taxon>Pezizomycotina</taxon>
        <taxon>Lecanoromycetes</taxon>
        <taxon>OSLEUM clade</taxon>
        <taxon>Lecanoromycetidae</taxon>
        <taxon>Lecanorales</taxon>
        <taxon>Lecanorineae</taxon>
        <taxon>Parmeliaceae</taxon>
        <taxon>Letharia</taxon>
    </lineage>
</organism>
<gene>
    <name evidence="2" type="ORF">HO133_009394</name>
</gene>
<dbReference type="GO" id="GO:0003700">
    <property type="term" value="F:DNA-binding transcription factor activity"/>
    <property type="evidence" value="ECO:0007669"/>
    <property type="project" value="InterPro"/>
</dbReference>
<feature type="region of interest" description="Disordered" evidence="1">
    <location>
        <begin position="96"/>
        <end position="169"/>
    </location>
</feature>
<feature type="compositionally biased region" description="Polar residues" evidence="1">
    <location>
        <begin position="403"/>
        <end position="418"/>
    </location>
</feature>
<evidence type="ECO:0000313" key="2">
    <source>
        <dbReference type="EMBL" id="KAF6226528.1"/>
    </source>
</evidence>
<name>A0A8H6CN60_9LECA</name>
<dbReference type="GeneID" id="59337789"/>
<feature type="region of interest" description="Disordered" evidence="1">
    <location>
        <begin position="242"/>
        <end position="288"/>
    </location>
</feature>
<dbReference type="SUPFAM" id="SSF57959">
    <property type="entry name" value="Leucine zipper domain"/>
    <property type="match status" value="1"/>
</dbReference>
<evidence type="ECO:0000313" key="3">
    <source>
        <dbReference type="Proteomes" id="UP000593566"/>
    </source>
</evidence>
<protein>
    <recommendedName>
        <fullName evidence="4">BZIP domain-containing protein</fullName>
    </recommendedName>
</protein>
<sequence>MDRGREAESARTRRNDDYYEFSPLGFLGDSYFTQSPYYSNNPIENAQVGLGLEPSPNYTDPAPQLVKPTGYSPYYPQTPMDLDVLSAENYQRDYAQVSSAQRGREHAPLFGITADNRLRTSTPSPPAGTRARRSRKESLKGTSADEANSARQRGRPRLDTKDQTAADRRRTQIRLAQRAYRQRKETTISGLNDRVASLEKTIEDMHKAFLEFNDRAIVLGIQKGAPALARHLKSTMDRLNELAKNSTEESDVEEDENDPVGSVQPVAAEPRSRRQGRGLGGEPASMLGYQTTFGEDEEEEEEDAGEIAAPLAQHILDNNVPLSDWTVTENMQQLRNEGPKSNTRGLNIRPVQQDWVNTLDNNIEQSLRSKGLYLDGQYSVPFGPIDPSLGSEKIPLPAVSPYRSPSLNSSGGPHTPRSTDVHWPNEPYSNGNHVFWDHTTNVSKASDMDMKDSFDDQSIRL</sequence>
<evidence type="ECO:0008006" key="4">
    <source>
        <dbReference type="Google" id="ProtNLM"/>
    </source>
</evidence>